<accession>A0A9X2L698</accession>
<dbReference type="Pfam" id="PF13181">
    <property type="entry name" value="TPR_8"/>
    <property type="match status" value="1"/>
</dbReference>
<dbReference type="AlphaFoldDB" id="A0A9X2L698"/>
<name>A0A9X2L698_9BACT</name>
<dbReference type="RefSeq" id="WP_255135250.1">
    <property type="nucleotide sequence ID" value="NZ_JANDBC010000002.1"/>
</dbReference>
<evidence type="ECO:0000313" key="3">
    <source>
        <dbReference type="Proteomes" id="UP001139125"/>
    </source>
</evidence>
<dbReference type="InterPro" id="IPR011990">
    <property type="entry name" value="TPR-like_helical_dom_sf"/>
</dbReference>
<dbReference type="EMBL" id="JANDBC010000002">
    <property type="protein sequence ID" value="MCP9292368.1"/>
    <property type="molecule type" value="Genomic_DNA"/>
</dbReference>
<keyword evidence="1" id="KW-0802">TPR repeat</keyword>
<gene>
    <name evidence="2" type="ORF">NM125_12340</name>
</gene>
<organism evidence="2 3">
    <name type="scientific">Gracilimonas sediminicola</name>
    <dbReference type="NCBI Taxonomy" id="2952158"/>
    <lineage>
        <taxon>Bacteria</taxon>
        <taxon>Pseudomonadati</taxon>
        <taxon>Balneolota</taxon>
        <taxon>Balneolia</taxon>
        <taxon>Balneolales</taxon>
        <taxon>Balneolaceae</taxon>
        <taxon>Gracilimonas</taxon>
    </lineage>
</organism>
<evidence type="ECO:0000256" key="1">
    <source>
        <dbReference type="PROSITE-ProRule" id="PRU00339"/>
    </source>
</evidence>
<dbReference type="Proteomes" id="UP001139125">
    <property type="component" value="Unassembled WGS sequence"/>
</dbReference>
<dbReference type="PROSITE" id="PS50005">
    <property type="entry name" value="TPR"/>
    <property type="match status" value="1"/>
</dbReference>
<dbReference type="InterPro" id="IPR019734">
    <property type="entry name" value="TPR_rpt"/>
</dbReference>
<evidence type="ECO:0000313" key="2">
    <source>
        <dbReference type="EMBL" id="MCP9292368.1"/>
    </source>
</evidence>
<dbReference type="SUPFAM" id="SSF48452">
    <property type="entry name" value="TPR-like"/>
    <property type="match status" value="1"/>
</dbReference>
<feature type="repeat" description="TPR" evidence="1">
    <location>
        <begin position="198"/>
        <end position="231"/>
    </location>
</feature>
<keyword evidence="3" id="KW-1185">Reference proteome</keyword>
<dbReference type="SMART" id="SM00028">
    <property type="entry name" value="TPR"/>
    <property type="match status" value="2"/>
</dbReference>
<proteinExistence type="predicted"/>
<dbReference type="Gene3D" id="1.25.40.10">
    <property type="entry name" value="Tetratricopeptide repeat domain"/>
    <property type="match status" value="1"/>
</dbReference>
<comment type="caution">
    <text evidence="2">The sequence shown here is derived from an EMBL/GenBank/DDBJ whole genome shotgun (WGS) entry which is preliminary data.</text>
</comment>
<protein>
    <submittedName>
        <fullName evidence="2">Tetratricopeptide repeat protein</fullName>
    </submittedName>
</protein>
<reference evidence="2" key="1">
    <citation type="submission" date="2022-06" db="EMBL/GenBank/DDBJ databases">
        <title>Gracilimonas sp. CAU 1638 isolated from sea sediment.</title>
        <authorList>
            <person name="Kim W."/>
        </authorList>
    </citation>
    <scope>NUCLEOTIDE SEQUENCE</scope>
    <source>
        <strain evidence="2">CAU 1638</strain>
    </source>
</reference>
<sequence length="247" mass="27416">MIESKINKELERKIDLYVNGRLDAEQVDELWSELIQDEYYMDYMKSVANLKAVIDRKQAAKPSSKVHSFRKVAQYAAAAAVILIASVVGVLNMNPSGDFSVSPIAQIGLDVVRDAEGVSATVTSDVIRRAIRLATDGEVQEAISLLQSELEEATEPQLKAEIALSLGSIQYNNGNYSSSIENFKIVTAQENIEVLTLEKGYWFLGNTYFQLDRLEEAGDAFQKAYELNGAYSRVAKTYVDALENVSR</sequence>